<feature type="compositionally biased region" description="Polar residues" evidence="16">
    <location>
        <begin position="1130"/>
        <end position="1146"/>
    </location>
</feature>
<keyword evidence="5" id="KW-0493">Microtubule</keyword>
<dbReference type="GO" id="GO:0051301">
    <property type="term" value="P:cell division"/>
    <property type="evidence" value="ECO:0007669"/>
    <property type="project" value="UniProtKB-KW"/>
</dbReference>
<evidence type="ECO:0000256" key="1">
    <source>
        <dbReference type="ARBA" id="ARBA00004245"/>
    </source>
</evidence>
<dbReference type="PRINTS" id="PR00380">
    <property type="entry name" value="KINESINHEAVY"/>
</dbReference>
<dbReference type="Pfam" id="PF13931">
    <property type="entry name" value="Microtub_bind"/>
    <property type="match status" value="1"/>
</dbReference>
<evidence type="ECO:0000256" key="3">
    <source>
        <dbReference type="ARBA" id="ARBA00022553"/>
    </source>
</evidence>
<dbReference type="InterPro" id="IPR027417">
    <property type="entry name" value="P-loop_NTPase"/>
</dbReference>
<evidence type="ECO:0000256" key="6">
    <source>
        <dbReference type="ARBA" id="ARBA00022741"/>
    </source>
</evidence>
<dbReference type="SUPFAM" id="SSF52540">
    <property type="entry name" value="P-loop containing nucleoside triphosphate hydrolases"/>
    <property type="match status" value="1"/>
</dbReference>
<keyword evidence="7" id="KW-0498">Mitosis</keyword>
<evidence type="ECO:0000256" key="13">
    <source>
        <dbReference type="ARBA" id="ARBA00034704"/>
    </source>
</evidence>
<dbReference type="SMART" id="SM00129">
    <property type="entry name" value="KISc"/>
    <property type="match status" value="1"/>
</dbReference>
<evidence type="ECO:0000256" key="11">
    <source>
        <dbReference type="ARBA" id="ARBA00023212"/>
    </source>
</evidence>
<dbReference type="PROSITE" id="PS50067">
    <property type="entry name" value="KINESIN_MOTOR_2"/>
    <property type="match status" value="1"/>
</dbReference>
<keyword evidence="8 14" id="KW-0067">ATP-binding</keyword>
<protein>
    <submittedName>
        <fullName evidence="18">Kinesin motor protein cin8</fullName>
    </submittedName>
</protein>
<dbReference type="GO" id="GO:0005634">
    <property type="term" value="C:nucleus"/>
    <property type="evidence" value="ECO:0007669"/>
    <property type="project" value="TreeGrafter"/>
</dbReference>
<comment type="similarity">
    <text evidence="13">Belongs to the TRAFAC class myosin-kinesin ATPase superfamily. Kinesin family. KIN-5/BimC subfamily.</text>
</comment>
<feature type="binding site" evidence="14">
    <location>
        <begin position="185"/>
        <end position="192"/>
    </location>
    <ligand>
        <name>ATP</name>
        <dbReference type="ChEBI" id="CHEBI:30616"/>
    </ligand>
</feature>
<evidence type="ECO:0000256" key="14">
    <source>
        <dbReference type="PROSITE-ProRule" id="PRU00283"/>
    </source>
</evidence>
<feature type="region of interest" description="Disordered" evidence="16">
    <location>
        <begin position="1107"/>
        <end position="1178"/>
    </location>
</feature>
<dbReference type="OrthoDB" id="3176171at2759"/>
<evidence type="ECO:0000256" key="10">
    <source>
        <dbReference type="ARBA" id="ARBA00023175"/>
    </source>
</evidence>
<dbReference type="PANTHER" id="PTHR47970:SF12">
    <property type="entry name" value="KINESIN FAMILY MEMBER 11"/>
    <property type="match status" value="1"/>
</dbReference>
<evidence type="ECO:0000256" key="5">
    <source>
        <dbReference type="ARBA" id="ARBA00022701"/>
    </source>
</evidence>
<dbReference type="CDD" id="cd01364">
    <property type="entry name" value="KISc_BimC_Eg5"/>
    <property type="match status" value="1"/>
</dbReference>
<dbReference type="InterPro" id="IPR001752">
    <property type="entry name" value="Kinesin_motor_dom"/>
</dbReference>
<evidence type="ECO:0000256" key="4">
    <source>
        <dbReference type="ARBA" id="ARBA00022618"/>
    </source>
</evidence>
<comment type="caution">
    <text evidence="18">The sequence shown here is derived from an EMBL/GenBank/DDBJ whole genome shotgun (WGS) entry which is preliminary data.</text>
</comment>
<keyword evidence="3" id="KW-0597">Phosphoprotein</keyword>
<dbReference type="FunFam" id="3.40.850.10:FF:000051">
    <property type="entry name" value="Kinesin-like protein bimC"/>
    <property type="match status" value="1"/>
</dbReference>
<dbReference type="GO" id="GO:0007018">
    <property type="term" value="P:microtubule-based movement"/>
    <property type="evidence" value="ECO:0007669"/>
    <property type="project" value="InterPro"/>
</dbReference>
<dbReference type="EMBL" id="JAAAIP010000788">
    <property type="protein sequence ID" value="KAG0312668.1"/>
    <property type="molecule type" value="Genomic_DNA"/>
</dbReference>
<feature type="compositionally biased region" description="Low complexity" evidence="16">
    <location>
        <begin position="1107"/>
        <end position="1123"/>
    </location>
</feature>
<evidence type="ECO:0000313" key="19">
    <source>
        <dbReference type="Proteomes" id="UP000738325"/>
    </source>
</evidence>
<evidence type="ECO:0000256" key="7">
    <source>
        <dbReference type="ARBA" id="ARBA00022776"/>
    </source>
</evidence>
<dbReference type="Pfam" id="PF00225">
    <property type="entry name" value="Kinesin"/>
    <property type="match status" value="1"/>
</dbReference>
<dbReference type="GO" id="GO:0008017">
    <property type="term" value="F:microtubule binding"/>
    <property type="evidence" value="ECO:0007669"/>
    <property type="project" value="InterPro"/>
</dbReference>
<reference evidence="18" key="1">
    <citation type="journal article" date="2020" name="Fungal Divers.">
        <title>Resolving the Mortierellaceae phylogeny through synthesis of multi-gene phylogenetics and phylogenomics.</title>
        <authorList>
            <person name="Vandepol N."/>
            <person name="Liber J."/>
            <person name="Desiro A."/>
            <person name="Na H."/>
            <person name="Kennedy M."/>
            <person name="Barry K."/>
            <person name="Grigoriev I.V."/>
            <person name="Miller A.N."/>
            <person name="O'Donnell K."/>
            <person name="Stajich J.E."/>
            <person name="Bonito G."/>
        </authorList>
    </citation>
    <scope>NUCLEOTIDE SEQUENCE</scope>
    <source>
        <strain evidence="18">REB-010B</strain>
    </source>
</reference>
<dbReference type="PANTHER" id="PTHR47970">
    <property type="entry name" value="KINESIN-LIKE PROTEIN KIF11"/>
    <property type="match status" value="1"/>
</dbReference>
<proteinExistence type="inferred from homology"/>
<dbReference type="PROSITE" id="PS00411">
    <property type="entry name" value="KINESIN_MOTOR_1"/>
    <property type="match status" value="1"/>
</dbReference>
<keyword evidence="2" id="KW-0963">Cytoplasm</keyword>
<feature type="domain" description="Kinesin motor" evidence="17">
    <location>
        <begin position="102"/>
        <end position="434"/>
    </location>
</feature>
<evidence type="ECO:0000256" key="9">
    <source>
        <dbReference type="ARBA" id="ARBA00023054"/>
    </source>
</evidence>
<dbReference type="GO" id="GO:0000073">
    <property type="term" value="P:initial mitotic spindle pole body separation"/>
    <property type="evidence" value="ECO:0007669"/>
    <property type="project" value="UniProtKB-ARBA"/>
</dbReference>
<feature type="region of interest" description="Disordered" evidence="16">
    <location>
        <begin position="1288"/>
        <end position="1320"/>
    </location>
</feature>
<feature type="region of interest" description="Disordered" evidence="16">
    <location>
        <begin position="1210"/>
        <end position="1229"/>
    </location>
</feature>
<feature type="compositionally biased region" description="Polar residues" evidence="16">
    <location>
        <begin position="12"/>
        <end position="37"/>
    </location>
</feature>
<keyword evidence="11" id="KW-0206">Cytoskeleton</keyword>
<dbReference type="InterPro" id="IPR036961">
    <property type="entry name" value="Kinesin_motor_dom_sf"/>
</dbReference>
<evidence type="ECO:0000256" key="15">
    <source>
        <dbReference type="SAM" id="Coils"/>
    </source>
</evidence>
<dbReference type="InterPro" id="IPR019821">
    <property type="entry name" value="Kinesin_motor_CS"/>
</dbReference>
<gene>
    <name evidence="18" type="primary">CIN8</name>
    <name evidence="18" type="ORF">BGZ99_009327</name>
</gene>
<keyword evidence="19" id="KW-1185">Reference proteome</keyword>
<keyword evidence="10 14" id="KW-0505">Motor protein</keyword>
<name>A0A9P6UNN5_9FUNG</name>
<evidence type="ECO:0000259" key="17">
    <source>
        <dbReference type="PROSITE" id="PS50067"/>
    </source>
</evidence>
<dbReference type="InterPro" id="IPR025901">
    <property type="entry name" value="Kinesin-assoc_MT-bd_dom"/>
</dbReference>
<dbReference type="GO" id="GO:0005876">
    <property type="term" value="C:spindle microtubule"/>
    <property type="evidence" value="ECO:0007669"/>
    <property type="project" value="TreeGrafter"/>
</dbReference>
<evidence type="ECO:0000256" key="2">
    <source>
        <dbReference type="ARBA" id="ARBA00022490"/>
    </source>
</evidence>
<organism evidence="18 19">
    <name type="scientific">Dissophora globulifera</name>
    <dbReference type="NCBI Taxonomy" id="979702"/>
    <lineage>
        <taxon>Eukaryota</taxon>
        <taxon>Fungi</taxon>
        <taxon>Fungi incertae sedis</taxon>
        <taxon>Mucoromycota</taxon>
        <taxon>Mortierellomycotina</taxon>
        <taxon>Mortierellomycetes</taxon>
        <taxon>Mortierellales</taxon>
        <taxon>Mortierellaceae</taxon>
        <taxon>Dissophora</taxon>
    </lineage>
</organism>
<accession>A0A9P6UNN5</accession>
<evidence type="ECO:0000313" key="18">
    <source>
        <dbReference type="EMBL" id="KAG0312668.1"/>
    </source>
</evidence>
<keyword evidence="9 15" id="KW-0175">Coiled coil</keyword>
<dbReference type="GO" id="GO:0005524">
    <property type="term" value="F:ATP binding"/>
    <property type="evidence" value="ECO:0007669"/>
    <property type="project" value="UniProtKB-UniRule"/>
</dbReference>
<keyword evidence="12" id="KW-0131">Cell cycle</keyword>
<evidence type="ECO:0000256" key="16">
    <source>
        <dbReference type="SAM" id="MobiDB-lite"/>
    </source>
</evidence>
<evidence type="ECO:0000256" key="8">
    <source>
        <dbReference type="ARBA" id="ARBA00022840"/>
    </source>
</evidence>
<dbReference type="InterPro" id="IPR047149">
    <property type="entry name" value="KIF11-like"/>
</dbReference>
<feature type="region of interest" description="Disordered" evidence="16">
    <location>
        <begin position="1"/>
        <end position="76"/>
    </location>
</feature>
<keyword evidence="6 14" id="KW-0547">Nucleotide-binding</keyword>
<dbReference type="GO" id="GO:0072686">
    <property type="term" value="C:mitotic spindle"/>
    <property type="evidence" value="ECO:0007669"/>
    <property type="project" value="TreeGrafter"/>
</dbReference>
<dbReference type="InterPro" id="IPR047241">
    <property type="entry name" value="KIF11-like_kin_motor_dom"/>
</dbReference>
<keyword evidence="4" id="KW-0132">Cell division</keyword>
<comment type="subcellular location">
    <subcellularLocation>
        <location evidence="1">Cytoplasm</location>
        <location evidence="1">Cytoskeleton</location>
    </subcellularLocation>
</comment>
<evidence type="ECO:0000256" key="12">
    <source>
        <dbReference type="ARBA" id="ARBA00023306"/>
    </source>
</evidence>
<dbReference type="Proteomes" id="UP000738325">
    <property type="component" value="Unassembled WGS sequence"/>
</dbReference>
<feature type="coiled-coil region" evidence="15">
    <location>
        <begin position="494"/>
        <end position="602"/>
    </location>
</feature>
<dbReference type="GO" id="GO:0008574">
    <property type="term" value="F:plus-end-directed microtubule motor activity"/>
    <property type="evidence" value="ECO:0007669"/>
    <property type="project" value="TreeGrafter"/>
</dbReference>
<dbReference type="Gene3D" id="3.40.850.10">
    <property type="entry name" value="Kinesin motor domain"/>
    <property type="match status" value="1"/>
</dbReference>
<sequence>MFGARNGAGVSRPSSALANHKQASQQSVGNTTKQADSGNAGMIRKRTSSESVSSIGSTGNTHHASPGRSGAITNQPTVPRLNALTSHQSNQSGASIPNKELNIQVVVRIRSRSEREVRENSPIAVQANNREILVPSTLGDRAPSKSYNFDRVFMYSDQECIYHEVVTPILDEVLTGYNCTIFAYGQTGTGKTYTMEGDLRDNFGECSREAGIIPRTLYTLFAALERKNTEYTVRVSFLELYNEEVKDLLAADDDRKVVKIFDSIKKQGPLVQGLEEFSVFNATQGIEALRKGSAKRTVAATKSNDKSSRSHAVFAITVHVKETTDDGEELLKIGKLNLVDLAGSENIARSGAEATQAKEAGRINQSLLTLGRVINSLVERSQHIPYRESKLTRLLEDSLGGKTKTCIIATISPARSCLEETISTLNYANRAKNIKNTPEINQKMSKKTLIKEYLMEIDRLKADLNATREKNGVFMTQESYQSLLDESTSNKDLVGETQKQVEKINLELTRVEEKFRENMRLLTTAEYKLGLSTAELETKRVELQETQDQLTKTKQSLQEESLLRQAHAHTEEQLNAVAADLRASLTATVKDVEGLHEKLERKNLMERENRRTLVEFQERLAALSSKLGSRIQGFGSNQADLLASVTHKLDKTFQGAVEGAEDTQAYLATHLERMSKAVETFSALENNTSERATTFKMEFEALHLEMTEFLKSRVEMSQANATEGFEELKRMLLEFIESVERQQQGMTEQVLGLVDKSTAFSQESIDRHQQALDLYEKATLEEIDFLTLQNQALRQQLWEQEVRKDEQKSALLSEIGGLLDKFLKEQTGALMGHFSNTSSALEGSMARLGKAHLDQGTWTSEIRRLGAQHMQELVGSRSVFQQESTDTKSRTTQQGQAMVAKTDTLRSRIEEELHSQQAFMQTKMFDMNGKAMSGYEQLQSQHSALAKIFSQASNHTITALQDLRIRTTTTRSSMEAAHHQTSDELIAAKDQMLLFRDDASHDLELSRKEVDSLLQSRIKVDDPTGRTPSRKKYTYPETWGRTRPSRDLLQEFRELGHVNTFTIDQFAEANISVPDDSAVAASSSGLESDSSASPFVNMASVYQRTRTASGSSAHSTAADSTNTEIADGQTRFTSASNSRRTSQSFLRQEIDDEKENSVEPPQPFGEGGDGISRPSRTGKFGLRGALDIGLGRKEGDAGVSVSLPLKRSVTDMEEEKNTNTPNSGTGSGGLTDISNSIYSLGSLPVHTSIKSNGNIAAPPSVPAVAAAAAAPSIAAPSGLAAFGTGKSGLVNGAEGPRKVIRPTAAKPVRRPFPFGGNNKS</sequence>